<feature type="domain" description="Dendritic cell-specific transmembrane protein-like" evidence="7">
    <location>
        <begin position="3"/>
        <end position="164"/>
    </location>
</feature>
<protein>
    <submittedName>
        <fullName evidence="9">DC-STAMP domain-containing protein 1</fullName>
    </submittedName>
</protein>
<feature type="compositionally biased region" description="Acidic residues" evidence="5">
    <location>
        <begin position="265"/>
        <end position="274"/>
    </location>
</feature>
<feature type="compositionally biased region" description="Low complexity" evidence="5">
    <location>
        <begin position="275"/>
        <end position="285"/>
    </location>
</feature>
<evidence type="ECO:0000256" key="2">
    <source>
        <dbReference type="ARBA" id="ARBA00022692"/>
    </source>
</evidence>
<reference evidence="9 10" key="1">
    <citation type="journal article" date="2021" name="Elife">
        <title>Chloroplast acquisition without the gene transfer in kleptoplastic sea slugs, Plakobranchus ocellatus.</title>
        <authorList>
            <person name="Maeda T."/>
            <person name="Takahashi S."/>
            <person name="Yoshida T."/>
            <person name="Shimamura S."/>
            <person name="Takaki Y."/>
            <person name="Nagai Y."/>
            <person name="Toyoda A."/>
            <person name="Suzuki Y."/>
            <person name="Arimoto A."/>
            <person name="Ishii H."/>
            <person name="Satoh N."/>
            <person name="Nishiyama T."/>
            <person name="Hasebe M."/>
            <person name="Maruyama T."/>
            <person name="Minagawa J."/>
            <person name="Obokata J."/>
            <person name="Shigenobu S."/>
        </authorList>
    </citation>
    <scope>NUCLEOTIDE SEQUENCE [LARGE SCALE GENOMIC DNA]</scope>
</reference>
<feature type="region of interest" description="Disordered" evidence="5">
    <location>
        <begin position="262"/>
        <end position="285"/>
    </location>
</feature>
<sequence>MGLSKQEKGQINKGSGRLLLRIIIAAIICYMDSLLYQIAYILYAFLYFPIEVLDIIARNSRVEYHQEGEHVIDIKVYGTGFMSALVRNFLLRFNMNQTLDKVTSNHHCLPDPAETDDLIVGFIFGTYILVWVFMYFESFGLRMRHVIAGFFYRKREKKRVLHLYNEMFRRRIGFLATVRKRIRKSIKRKEYKRHVGFIVALQRQFPRWFKWLSVFQSAKENCIICEDSQGPGFHLCETPGCGIGYCQQCWKDVKKRCYACSRGEEDSDDEDENLSTDTSDLSGSE</sequence>
<keyword evidence="4 6" id="KW-0472">Membrane</keyword>
<dbReference type="PANTHER" id="PTHR21041">
    <property type="entry name" value="DENDRITIC CELL-SPECIFIC TRANSMEMBRANE PROTEIN"/>
    <property type="match status" value="1"/>
</dbReference>
<organism evidence="9 10">
    <name type="scientific">Plakobranchus ocellatus</name>
    <dbReference type="NCBI Taxonomy" id="259542"/>
    <lineage>
        <taxon>Eukaryota</taxon>
        <taxon>Metazoa</taxon>
        <taxon>Spiralia</taxon>
        <taxon>Lophotrochozoa</taxon>
        <taxon>Mollusca</taxon>
        <taxon>Gastropoda</taxon>
        <taxon>Heterobranchia</taxon>
        <taxon>Euthyneura</taxon>
        <taxon>Panpulmonata</taxon>
        <taxon>Sacoglossa</taxon>
        <taxon>Placobranchoidea</taxon>
        <taxon>Plakobranchidae</taxon>
        <taxon>Plakobranchus</taxon>
    </lineage>
</organism>
<dbReference type="EMBL" id="BLXT01006003">
    <property type="protein sequence ID" value="GFO28142.1"/>
    <property type="molecule type" value="Genomic_DNA"/>
</dbReference>
<evidence type="ECO:0000259" key="7">
    <source>
        <dbReference type="Pfam" id="PF07782"/>
    </source>
</evidence>
<dbReference type="GO" id="GO:0016020">
    <property type="term" value="C:membrane"/>
    <property type="evidence" value="ECO:0007669"/>
    <property type="project" value="UniProtKB-SubCell"/>
</dbReference>
<evidence type="ECO:0000256" key="6">
    <source>
        <dbReference type="SAM" id="Phobius"/>
    </source>
</evidence>
<evidence type="ECO:0000256" key="4">
    <source>
        <dbReference type="ARBA" id="ARBA00023136"/>
    </source>
</evidence>
<name>A0AAV4CA31_9GAST</name>
<dbReference type="Pfam" id="PF07782">
    <property type="entry name" value="DC_STAMP"/>
    <property type="match status" value="1"/>
</dbReference>
<evidence type="ECO:0000259" key="8">
    <source>
        <dbReference type="Pfam" id="PF26037"/>
    </source>
</evidence>
<dbReference type="Proteomes" id="UP000735302">
    <property type="component" value="Unassembled WGS sequence"/>
</dbReference>
<evidence type="ECO:0000256" key="1">
    <source>
        <dbReference type="ARBA" id="ARBA00004141"/>
    </source>
</evidence>
<dbReference type="Pfam" id="PF26037">
    <property type="entry name" value="zf-RING_DCST1_C"/>
    <property type="match status" value="1"/>
</dbReference>
<comment type="subcellular location">
    <subcellularLocation>
        <location evidence="1">Membrane</location>
        <topology evidence="1">Multi-pass membrane protein</topology>
    </subcellularLocation>
</comment>
<gene>
    <name evidence="9" type="ORF">PoB_005464700</name>
</gene>
<accession>A0AAV4CA31</accession>
<feature type="transmembrane region" description="Helical" evidence="6">
    <location>
        <begin position="118"/>
        <end position="136"/>
    </location>
</feature>
<comment type="caution">
    <text evidence="9">The sequence shown here is derived from an EMBL/GenBank/DDBJ whole genome shotgun (WGS) entry which is preliminary data.</text>
</comment>
<evidence type="ECO:0000313" key="9">
    <source>
        <dbReference type="EMBL" id="GFO28142.1"/>
    </source>
</evidence>
<dbReference type="AlphaFoldDB" id="A0AAV4CA31"/>
<evidence type="ECO:0000313" key="10">
    <source>
        <dbReference type="Proteomes" id="UP000735302"/>
    </source>
</evidence>
<feature type="transmembrane region" description="Helical" evidence="6">
    <location>
        <begin position="18"/>
        <end position="43"/>
    </location>
</feature>
<evidence type="ECO:0000256" key="5">
    <source>
        <dbReference type="SAM" id="MobiDB-lite"/>
    </source>
</evidence>
<dbReference type="InterPro" id="IPR058842">
    <property type="entry name" value="DCST1_C"/>
</dbReference>
<keyword evidence="10" id="KW-1185">Reference proteome</keyword>
<dbReference type="InterPro" id="IPR051856">
    <property type="entry name" value="CSR-E3_Ligase_Protein"/>
</dbReference>
<feature type="domain" description="E3 ubiquitin-protein ligase DCST1-like C-terminal" evidence="8">
    <location>
        <begin position="221"/>
        <end position="262"/>
    </location>
</feature>
<dbReference type="InterPro" id="IPR012858">
    <property type="entry name" value="DC_STAMP-like"/>
</dbReference>
<keyword evidence="3 6" id="KW-1133">Transmembrane helix</keyword>
<evidence type="ECO:0000256" key="3">
    <source>
        <dbReference type="ARBA" id="ARBA00022989"/>
    </source>
</evidence>
<dbReference type="PANTHER" id="PTHR21041:SF17">
    <property type="entry name" value="E3 UBIQUITIN-PROTEIN LIGASE DCST1"/>
    <property type="match status" value="1"/>
</dbReference>
<proteinExistence type="predicted"/>
<keyword evidence="2 6" id="KW-0812">Transmembrane</keyword>